<evidence type="ECO:0000313" key="2">
    <source>
        <dbReference type="Proteomes" id="UP000594638"/>
    </source>
</evidence>
<gene>
    <name evidence="1" type="ORF">OLEA9_A040297</name>
</gene>
<comment type="caution">
    <text evidence="1">The sequence shown here is derived from an EMBL/GenBank/DDBJ whole genome shotgun (WGS) entry which is preliminary data.</text>
</comment>
<protein>
    <submittedName>
        <fullName evidence="1">Uncharacterized protein</fullName>
    </submittedName>
</protein>
<sequence>MIKVAIVARDDSIIVDACQDAAEENLKGKRQRRFLLRYSPHQRANRRCTKIPNCRILARYENIICHWGMIPKRQVQLEDFRGFELTHLIQICGWDKIIEKPHPVYESTVREFYANLNSEIEISDSEHLY</sequence>
<dbReference type="Proteomes" id="UP000594638">
    <property type="component" value="Unassembled WGS sequence"/>
</dbReference>
<accession>A0A8S0SUL8</accession>
<name>A0A8S0SUL8_OLEEU</name>
<organism evidence="1 2">
    <name type="scientific">Olea europaea subsp. europaea</name>
    <dbReference type="NCBI Taxonomy" id="158383"/>
    <lineage>
        <taxon>Eukaryota</taxon>
        <taxon>Viridiplantae</taxon>
        <taxon>Streptophyta</taxon>
        <taxon>Embryophyta</taxon>
        <taxon>Tracheophyta</taxon>
        <taxon>Spermatophyta</taxon>
        <taxon>Magnoliopsida</taxon>
        <taxon>eudicotyledons</taxon>
        <taxon>Gunneridae</taxon>
        <taxon>Pentapetalae</taxon>
        <taxon>asterids</taxon>
        <taxon>lamiids</taxon>
        <taxon>Lamiales</taxon>
        <taxon>Oleaceae</taxon>
        <taxon>Oleeae</taxon>
        <taxon>Olea</taxon>
    </lineage>
</organism>
<dbReference type="Gramene" id="OE9A040297T1">
    <property type="protein sequence ID" value="OE9A040297C1"/>
    <property type="gene ID" value="OE9A040297"/>
</dbReference>
<keyword evidence="2" id="KW-1185">Reference proteome</keyword>
<proteinExistence type="predicted"/>
<dbReference type="EMBL" id="CACTIH010005526">
    <property type="protein sequence ID" value="CAA2996463.1"/>
    <property type="molecule type" value="Genomic_DNA"/>
</dbReference>
<dbReference type="AlphaFoldDB" id="A0A8S0SUL8"/>
<reference evidence="1 2" key="1">
    <citation type="submission" date="2019-12" db="EMBL/GenBank/DDBJ databases">
        <authorList>
            <person name="Alioto T."/>
            <person name="Alioto T."/>
            <person name="Gomez Garrido J."/>
        </authorList>
    </citation>
    <scope>NUCLEOTIDE SEQUENCE [LARGE SCALE GENOMIC DNA]</scope>
</reference>
<evidence type="ECO:0000313" key="1">
    <source>
        <dbReference type="EMBL" id="CAA2996463.1"/>
    </source>
</evidence>